<gene>
    <name evidence="2" type="ORF">E2562_032266</name>
</gene>
<keyword evidence="3" id="KW-1185">Reference proteome</keyword>
<evidence type="ECO:0000313" key="3">
    <source>
        <dbReference type="Proteomes" id="UP000479710"/>
    </source>
</evidence>
<sequence>MMGGVLLQASSCFVRSSRLVLCHGLSACRCLGTRSNELDDTEDDGGVSRSEEADRFHQGYPSLSSMFA</sequence>
<evidence type="ECO:0000313" key="2">
    <source>
        <dbReference type="EMBL" id="KAF0930372.1"/>
    </source>
</evidence>
<organism evidence="2 3">
    <name type="scientific">Oryza meyeriana var. granulata</name>
    <dbReference type="NCBI Taxonomy" id="110450"/>
    <lineage>
        <taxon>Eukaryota</taxon>
        <taxon>Viridiplantae</taxon>
        <taxon>Streptophyta</taxon>
        <taxon>Embryophyta</taxon>
        <taxon>Tracheophyta</taxon>
        <taxon>Spermatophyta</taxon>
        <taxon>Magnoliopsida</taxon>
        <taxon>Liliopsida</taxon>
        <taxon>Poales</taxon>
        <taxon>Poaceae</taxon>
        <taxon>BOP clade</taxon>
        <taxon>Oryzoideae</taxon>
        <taxon>Oryzeae</taxon>
        <taxon>Oryzinae</taxon>
        <taxon>Oryza</taxon>
        <taxon>Oryza meyeriana</taxon>
    </lineage>
</organism>
<comment type="caution">
    <text evidence="2">The sequence shown here is derived from an EMBL/GenBank/DDBJ whole genome shotgun (WGS) entry which is preliminary data.</text>
</comment>
<reference evidence="2 3" key="1">
    <citation type="submission" date="2019-11" db="EMBL/GenBank/DDBJ databases">
        <title>Whole genome sequence of Oryza granulata.</title>
        <authorList>
            <person name="Li W."/>
        </authorList>
    </citation>
    <scope>NUCLEOTIDE SEQUENCE [LARGE SCALE GENOMIC DNA]</scope>
    <source>
        <strain evidence="3">cv. Menghai</strain>
        <tissue evidence="2">Leaf</tissue>
    </source>
</reference>
<feature type="region of interest" description="Disordered" evidence="1">
    <location>
        <begin position="35"/>
        <end position="68"/>
    </location>
</feature>
<dbReference type="EMBL" id="SPHZ02000002">
    <property type="protein sequence ID" value="KAF0930372.1"/>
    <property type="molecule type" value="Genomic_DNA"/>
</dbReference>
<accession>A0A6G1F0M4</accession>
<proteinExistence type="predicted"/>
<name>A0A6G1F0M4_9ORYZ</name>
<dbReference type="AlphaFoldDB" id="A0A6G1F0M4"/>
<dbReference type="Proteomes" id="UP000479710">
    <property type="component" value="Unassembled WGS sequence"/>
</dbReference>
<protein>
    <submittedName>
        <fullName evidence="2">Uncharacterized protein</fullName>
    </submittedName>
</protein>
<evidence type="ECO:0000256" key="1">
    <source>
        <dbReference type="SAM" id="MobiDB-lite"/>
    </source>
</evidence>